<dbReference type="CDD" id="cd03784">
    <property type="entry name" value="GT1_Gtf-like"/>
    <property type="match status" value="1"/>
</dbReference>
<dbReference type="Gene3D" id="3.40.50.2000">
    <property type="entry name" value="Glycogen Phosphorylase B"/>
    <property type="match status" value="2"/>
</dbReference>
<dbReference type="EMBL" id="OZ075111">
    <property type="protein sequence ID" value="CAL4887173.1"/>
    <property type="molecule type" value="Genomic_DNA"/>
</dbReference>
<dbReference type="AlphaFoldDB" id="A0ABC8VBA3"/>
<evidence type="ECO:0000256" key="1">
    <source>
        <dbReference type="ARBA" id="ARBA00009995"/>
    </source>
</evidence>
<comment type="similarity">
    <text evidence="1 4">Belongs to the UDP-glycosyltransferase family.</text>
</comment>
<dbReference type="EC" id="2.4.1.-" evidence="5"/>
<dbReference type="InterPro" id="IPR002213">
    <property type="entry name" value="UDP_glucos_trans"/>
</dbReference>
<sequence>MAAPAKKPHLVFFPFPAQGHITPAFQLATLLHRRHGFDVTFVHTEHNRRRILRVRGPGALADPAPGFRFAAVPDGLPPASDEDAAQDMAALHFALPTVATHLKKLVLSDELPAAASCCLVSDVDPILRAAEEIGMPRVTFWTTSSTSFMAMQQCRDLVAKGLVPLKDAEQLRNGYMDSTVVDGMPGLPKGMRLRDFPSFIRTADPDDAVLALTLSSMECHRTVPSAVIFHTFDELESHAITAMSHILPPIYAVGPLPLLLSHASAGAGDPAPAADTSSLSREDRACLDWLDGKRPNSVVFAGFGSIVKLSDQQLAELAWGLAYIALTSDNQQAAAAAAAGRGFVTSWCPQEAVLRHAAVGAFLTHCGWNSMLEGLRAGVPLLCCPFAADQQTNSRMACVEWRVGVEVGEDPTREEVAAAIREVMGSGERGEELRRAAAEWKEKATVAARPGGSSWVNLERVVNEVLCPSDGRDKNLMM</sequence>
<organism evidence="6 7">
    <name type="scientific">Urochloa decumbens</name>
    <dbReference type="NCBI Taxonomy" id="240449"/>
    <lineage>
        <taxon>Eukaryota</taxon>
        <taxon>Viridiplantae</taxon>
        <taxon>Streptophyta</taxon>
        <taxon>Embryophyta</taxon>
        <taxon>Tracheophyta</taxon>
        <taxon>Spermatophyta</taxon>
        <taxon>Magnoliopsida</taxon>
        <taxon>Liliopsida</taxon>
        <taxon>Poales</taxon>
        <taxon>Poaceae</taxon>
        <taxon>PACMAD clade</taxon>
        <taxon>Panicoideae</taxon>
        <taxon>Panicodae</taxon>
        <taxon>Paniceae</taxon>
        <taxon>Melinidinae</taxon>
        <taxon>Urochloa</taxon>
    </lineage>
</organism>
<dbReference type="SUPFAM" id="SSF53756">
    <property type="entry name" value="UDP-Glycosyltransferase/glycogen phosphorylase"/>
    <property type="match status" value="1"/>
</dbReference>
<accession>A0ABC8VBA3</accession>
<protein>
    <recommendedName>
        <fullName evidence="5">Glycosyltransferase</fullName>
        <ecNumber evidence="5">2.4.1.-</ecNumber>
    </recommendedName>
</protein>
<proteinExistence type="inferred from homology"/>
<reference evidence="6 7" key="2">
    <citation type="submission" date="2024-10" db="EMBL/GenBank/DDBJ databases">
        <authorList>
            <person name="Ryan C."/>
        </authorList>
    </citation>
    <scope>NUCLEOTIDE SEQUENCE [LARGE SCALE GENOMIC DNA]</scope>
</reference>
<evidence type="ECO:0000256" key="3">
    <source>
        <dbReference type="ARBA" id="ARBA00022679"/>
    </source>
</evidence>
<reference evidence="7" key="1">
    <citation type="submission" date="2024-06" db="EMBL/GenBank/DDBJ databases">
        <authorList>
            <person name="Ryan C."/>
        </authorList>
    </citation>
    <scope>NUCLEOTIDE SEQUENCE [LARGE SCALE GENOMIC DNA]</scope>
</reference>
<evidence type="ECO:0000256" key="4">
    <source>
        <dbReference type="RuleBase" id="RU003718"/>
    </source>
</evidence>
<dbReference type="PANTHER" id="PTHR11926:SF1498">
    <property type="entry name" value="GLYCOSYLTRANSFERASE"/>
    <property type="match status" value="1"/>
</dbReference>
<keyword evidence="2 4" id="KW-0328">Glycosyltransferase</keyword>
<gene>
    <name evidence="6" type="ORF">URODEC1_LOCUS1579</name>
</gene>
<dbReference type="PANTHER" id="PTHR11926">
    <property type="entry name" value="GLUCOSYL/GLUCURONOSYL TRANSFERASES"/>
    <property type="match status" value="1"/>
</dbReference>
<evidence type="ECO:0000313" key="7">
    <source>
        <dbReference type="Proteomes" id="UP001497457"/>
    </source>
</evidence>
<dbReference type="PROSITE" id="PS00375">
    <property type="entry name" value="UDPGT"/>
    <property type="match status" value="1"/>
</dbReference>
<dbReference type="InterPro" id="IPR035595">
    <property type="entry name" value="UDP_glycos_trans_CS"/>
</dbReference>
<evidence type="ECO:0000256" key="5">
    <source>
        <dbReference type="RuleBase" id="RU362057"/>
    </source>
</evidence>
<keyword evidence="7" id="KW-1185">Reference proteome</keyword>
<dbReference type="GO" id="GO:0035251">
    <property type="term" value="F:UDP-glucosyltransferase activity"/>
    <property type="evidence" value="ECO:0007669"/>
    <property type="project" value="UniProtKB-ARBA"/>
</dbReference>
<evidence type="ECO:0000313" key="6">
    <source>
        <dbReference type="EMBL" id="CAL4887173.1"/>
    </source>
</evidence>
<dbReference type="FunFam" id="3.40.50.2000:FF:000065">
    <property type="entry name" value="Glycosyltransferase"/>
    <property type="match status" value="1"/>
</dbReference>
<name>A0ABC8VBA3_9POAL</name>
<dbReference type="Proteomes" id="UP001497457">
    <property type="component" value="Chromosome 1b"/>
</dbReference>
<keyword evidence="3 4" id="KW-0808">Transferase</keyword>
<dbReference type="Pfam" id="PF00201">
    <property type="entry name" value="UDPGT"/>
    <property type="match status" value="1"/>
</dbReference>
<evidence type="ECO:0000256" key="2">
    <source>
        <dbReference type="ARBA" id="ARBA00022676"/>
    </source>
</evidence>